<dbReference type="RefSeq" id="WP_271313560.1">
    <property type="nucleotide sequence ID" value="NZ_JABXJJ020000022.1"/>
</dbReference>
<feature type="transmembrane region" description="Helical" evidence="2">
    <location>
        <begin position="58"/>
        <end position="76"/>
    </location>
</feature>
<keyword evidence="2" id="KW-0812">Transmembrane</keyword>
<evidence type="ECO:0000313" key="3">
    <source>
        <dbReference type="EMBL" id="MDI5971420.1"/>
    </source>
</evidence>
<evidence type="ECO:0000256" key="1">
    <source>
        <dbReference type="SAM" id="MobiDB-lite"/>
    </source>
</evidence>
<feature type="compositionally biased region" description="Low complexity" evidence="1">
    <location>
        <begin position="193"/>
        <end position="204"/>
    </location>
</feature>
<feature type="compositionally biased region" description="Low complexity" evidence="1">
    <location>
        <begin position="101"/>
        <end position="134"/>
    </location>
</feature>
<sequence>MTETTVETAEETAPPLPAKTPPATSPGAAGVPGVPLAVAGANTLGLAAVGATALTGPVGLFAVGAAGLAAGGTMAVRAARRRTAGRAAGHRRHAGRGGTGSRSAVPASRSTTSTAGRRGTTLAAGRGKAAGGLRFASGKTSRRNGGSAPAAGSSSSRSTGGLPSVGGAAAPSLRGRGKAAPVSLSKTHHPRTGSPSGRGAAARVAAGGKQLLHGAIARRQATAPVREAKAAAKSAARTAKGVAKAERRMGAPSTTGTERGGGKPRPANTSHAKALRRSALRHAARMTGAALLAGGVGLVSGLWNIKHPGRAVGHLRAVWRRLAGRARRVRAERDARITGQAAPGTVPVPATTVNDPHRRRDRVKAPTGRTDRAAPQPLGKTTTPDPSTGGTVSDPAATPNTFSRLSDAADVMLQAASTFDPEHMSQFAVLIDDLPDAMQTVQETLRVLAELSDERLPVDPRVVEEIGEGYRAMNRVVDSLAEVGTIFRRVHSEDIERNENPRNGLDGERRWNV</sequence>
<feature type="compositionally biased region" description="Basic residues" evidence="1">
    <location>
        <begin position="81"/>
        <end position="95"/>
    </location>
</feature>
<feature type="compositionally biased region" description="Low complexity" evidence="1">
    <location>
        <begin position="1"/>
        <end position="13"/>
    </location>
</feature>
<accession>A0AA90H9N0</accession>
<evidence type="ECO:0000256" key="2">
    <source>
        <dbReference type="SAM" id="Phobius"/>
    </source>
</evidence>
<protein>
    <submittedName>
        <fullName evidence="3">Uncharacterized protein</fullName>
    </submittedName>
</protein>
<feature type="compositionally biased region" description="Low complexity" evidence="1">
    <location>
        <begin position="143"/>
        <end position="161"/>
    </location>
</feature>
<name>A0AA90H9N0_9ACTN</name>
<comment type="caution">
    <text evidence="3">The sequence shown here is derived from an EMBL/GenBank/DDBJ whole genome shotgun (WGS) entry which is preliminary data.</text>
</comment>
<feature type="region of interest" description="Disordered" evidence="1">
    <location>
        <begin position="332"/>
        <end position="399"/>
    </location>
</feature>
<feature type="region of interest" description="Disordered" evidence="1">
    <location>
        <begin position="236"/>
        <end position="271"/>
    </location>
</feature>
<feature type="transmembrane region" description="Helical" evidence="2">
    <location>
        <begin position="283"/>
        <end position="303"/>
    </location>
</feature>
<feature type="compositionally biased region" description="Pro residues" evidence="1">
    <location>
        <begin position="14"/>
        <end position="24"/>
    </location>
</feature>
<feature type="compositionally biased region" description="Polar residues" evidence="1">
    <location>
        <begin position="379"/>
        <end position="391"/>
    </location>
</feature>
<dbReference type="AlphaFoldDB" id="A0AA90H9N0"/>
<keyword evidence="2" id="KW-0472">Membrane</keyword>
<dbReference type="EMBL" id="JABXJJ020000022">
    <property type="protein sequence ID" value="MDI5971420.1"/>
    <property type="molecule type" value="Genomic_DNA"/>
</dbReference>
<proteinExistence type="predicted"/>
<organism evidence="3">
    <name type="scientific">Streptantibioticus silvisoli</name>
    <dbReference type="NCBI Taxonomy" id="2705255"/>
    <lineage>
        <taxon>Bacteria</taxon>
        <taxon>Bacillati</taxon>
        <taxon>Actinomycetota</taxon>
        <taxon>Actinomycetes</taxon>
        <taxon>Kitasatosporales</taxon>
        <taxon>Streptomycetaceae</taxon>
        <taxon>Streptantibioticus</taxon>
    </lineage>
</organism>
<gene>
    <name evidence="3" type="ORF">POF50_019115</name>
</gene>
<keyword evidence="2" id="KW-1133">Transmembrane helix</keyword>
<feature type="region of interest" description="Disordered" evidence="1">
    <location>
        <begin position="81"/>
        <end position="204"/>
    </location>
</feature>
<reference evidence="3" key="1">
    <citation type="submission" date="2023-05" db="EMBL/GenBank/DDBJ databases">
        <title>Streptantibioticus silvisoli sp. nov., acidotolerant actinomycetes 1 from pine litter.</title>
        <authorList>
            <person name="Swiecimska M."/>
            <person name="Golinska P."/>
            <person name="Sangal V."/>
            <person name="Wachnowicz B."/>
            <person name="Goodfellow M."/>
        </authorList>
    </citation>
    <scope>NUCLEOTIDE SEQUENCE</scope>
    <source>
        <strain evidence="3">SL13</strain>
    </source>
</reference>
<feature type="region of interest" description="Disordered" evidence="1">
    <location>
        <begin position="1"/>
        <end position="28"/>
    </location>
</feature>